<dbReference type="RefSeq" id="WP_144257347.1">
    <property type="nucleotide sequence ID" value="NZ_VJZT01000017.1"/>
</dbReference>
<gene>
    <name evidence="2" type="ORF">FNW21_13845</name>
</gene>
<dbReference type="OrthoDB" id="1376472at2"/>
<comment type="caution">
    <text evidence="2">The sequence shown here is derived from an EMBL/GenBank/DDBJ whole genome shotgun (WGS) entry which is preliminary data.</text>
</comment>
<dbReference type="EMBL" id="VJZT01000017">
    <property type="protein sequence ID" value="TRX36242.1"/>
    <property type="molecule type" value="Genomic_DNA"/>
</dbReference>
<name>A0A553DU27_9FLAO</name>
<keyword evidence="3" id="KW-1185">Reference proteome</keyword>
<dbReference type="AlphaFoldDB" id="A0A553DU27"/>
<keyword evidence="1" id="KW-0732">Signal</keyword>
<evidence type="ECO:0000313" key="3">
    <source>
        <dbReference type="Proteomes" id="UP000316371"/>
    </source>
</evidence>
<sequence length="126" mass="14237">MRVKILLFLFFVTASIVQAQNAVLLPGKWVFKDVLDKSKMNEQGLKMLQSDIINKMTFTFIENGKFEAYCMGQQMAGTWVLAFDGKKIVLTTKKLGISELTILELTQTRLGLQLGLGKFLMARKTN</sequence>
<protein>
    <recommendedName>
        <fullName evidence="4">Lipocalin-like domain-containing protein</fullName>
    </recommendedName>
</protein>
<organism evidence="2 3">
    <name type="scientific">Flavobacterium restrictum</name>
    <dbReference type="NCBI Taxonomy" id="2594428"/>
    <lineage>
        <taxon>Bacteria</taxon>
        <taxon>Pseudomonadati</taxon>
        <taxon>Bacteroidota</taxon>
        <taxon>Flavobacteriia</taxon>
        <taxon>Flavobacteriales</taxon>
        <taxon>Flavobacteriaceae</taxon>
        <taxon>Flavobacterium</taxon>
    </lineage>
</organism>
<accession>A0A553DU27</accession>
<reference evidence="2 3" key="1">
    <citation type="submission" date="2019-07" db="EMBL/GenBank/DDBJ databases">
        <title>Novel species of Flavobacterium.</title>
        <authorList>
            <person name="Liu Q."/>
            <person name="Xin Y.-H."/>
        </authorList>
    </citation>
    <scope>NUCLEOTIDE SEQUENCE [LARGE SCALE GENOMIC DNA]</scope>
    <source>
        <strain evidence="2 3">LB1R34</strain>
    </source>
</reference>
<dbReference type="Proteomes" id="UP000316371">
    <property type="component" value="Unassembled WGS sequence"/>
</dbReference>
<feature type="signal peptide" evidence="1">
    <location>
        <begin position="1"/>
        <end position="19"/>
    </location>
</feature>
<proteinExistence type="predicted"/>
<feature type="chain" id="PRO_5022220431" description="Lipocalin-like domain-containing protein" evidence="1">
    <location>
        <begin position="20"/>
        <end position="126"/>
    </location>
</feature>
<evidence type="ECO:0000256" key="1">
    <source>
        <dbReference type="SAM" id="SignalP"/>
    </source>
</evidence>
<evidence type="ECO:0000313" key="2">
    <source>
        <dbReference type="EMBL" id="TRX36242.1"/>
    </source>
</evidence>
<evidence type="ECO:0008006" key="4">
    <source>
        <dbReference type="Google" id="ProtNLM"/>
    </source>
</evidence>